<gene>
    <name evidence="1" type="ORF">A2G96_19945</name>
</gene>
<evidence type="ECO:0000313" key="2">
    <source>
        <dbReference type="Proteomes" id="UP000075238"/>
    </source>
</evidence>
<evidence type="ECO:0000313" key="1">
    <source>
        <dbReference type="EMBL" id="AMR79850.1"/>
    </source>
</evidence>
<keyword evidence="2" id="KW-1185">Reference proteome</keyword>
<dbReference type="EMBL" id="CP014844">
    <property type="protein sequence ID" value="AMR79850.1"/>
    <property type="molecule type" value="Genomic_DNA"/>
</dbReference>
<dbReference type="Proteomes" id="UP000075238">
    <property type="component" value="Chromosome 1"/>
</dbReference>
<protein>
    <submittedName>
        <fullName evidence="1">Uncharacterized protein</fullName>
    </submittedName>
</protein>
<dbReference type="KEGG" id="cnan:A2G96_19945"/>
<dbReference type="AlphaFoldDB" id="A0A142JP38"/>
<name>A0A142JP38_9BURK</name>
<reference evidence="1 2" key="1">
    <citation type="submission" date="2016-03" db="EMBL/GenBank/DDBJ databases">
        <title>Complete genome sequence of a novel chlorpyrifos degrading bacterium, Cupriavidus nantongensis sp. X1.</title>
        <authorList>
            <person name="Fang L."/>
        </authorList>
    </citation>
    <scope>NUCLEOTIDE SEQUENCE [LARGE SCALE GENOMIC DNA]</scope>
    <source>
        <strain evidence="1 2">X1</strain>
    </source>
</reference>
<proteinExistence type="predicted"/>
<sequence length="96" mass="11180">MVPPELARHFKSSSSHVLKRQSAHAGQSLPLYSIYRVGVDACQIFEMFSLQRPRRWGRRSERDMYPSSLDMVYWSQPSTGLMNLSMQMAMRTRGLR</sequence>
<organism evidence="1 2">
    <name type="scientific">Cupriavidus nantongensis</name>
    <dbReference type="NCBI Taxonomy" id="1796606"/>
    <lineage>
        <taxon>Bacteria</taxon>
        <taxon>Pseudomonadati</taxon>
        <taxon>Pseudomonadota</taxon>
        <taxon>Betaproteobacteria</taxon>
        <taxon>Burkholderiales</taxon>
        <taxon>Burkholderiaceae</taxon>
        <taxon>Cupriavidus</taxon>
    </lineage>
</organism>
<accession>A0A142JP38</accession>